<evidence type="ECO:0000313" key="3">
    <source>
        <dbReference type="Proteomes" id="UP000030008"/>
    </source>
</evidence>
<dbReference type="SUPFAM" id="SSF51182">
    <property type="entry name" value="RmlC-like cupins"/>
    <property type="match status" value="1"/>
</dbReference>
<dbReference type="Proteomes" id="UP000030008">
    <property type="component" value="Unassembled WGS sequence"/>
</dbReference>
<dbReference type="Gene3D" id="2.60.120.10">
    <property type="entry name" value="Jelly Rolls"/>
    <property type="match status" value="1"/>
</dbReference>
<dbReference type="Pfam" id="PF07883">
    <property type="entry name" value="Cupin_2"/>
    <property type="match status" value="1"/>
</dbReference>
<gene>
    <name evidence="2" type="ORF">CIAN88_03115</name>
</gene>
<dbReference type="InterPro" id="IPR014710">
    <property type="entry name" value="RmlC-like_jellyroll"/>
</dbReference>
<dbReference type="InterPro" id="IPR013096">
    <property type="entry name" value="Cupin_2"/>
</dbReference>
<protein>
    <submittedName>
        <fullName evidence="2">Cupin</fullName>
    </submittedName>
</protein>
<dbReference type="PANTHER" id="PTHR37694:SF1">
    <property type="entry name" value="SLR8022 PROTEIN"/>
    <property type="match status" value="1"/>
</dbReference>
<name>A0A099IBP9_CLOIN</name>
<evidence type="ECO:0000259" key="1">
    <source>
        <dbReference type="Pfam" id="PF07883"/>
    </source>
</evidence>
<sequence length="100" mass="10925">MKTETIQEMAGMQDGAIVSKILTQNGSTTLFALAQGEEIQEHTSTRTALAIVLEGRITFIVDGEEKEIQGMEAVHLPASVVHALRADTNSRMLLMQKGER</sequence>
<dbReference type="CDD" id="cd02230">
    <property type="entry name" value="cupin_HP0902-like"/>
    <property type="match status" value="1"/>
</dbReference>
<reference evidence="2 3" key="1">
    <citation type="submission" date="2014-08" db="EMBL/GenBank/DDBJ databases">
        <title>Clostridium innocuum, an unnegligible vancomycin-resistant pathogen causing extra-intestinal infections.</title>
        <authorList>
            <person name="Feng Y."/>
            <person name="Chiu C.-H."/>
        </authorList>
    </citation>
    <scope>NUCLEOTIDE SEQUENCE [LARGE SCALE GENOMIC DNA]</scope>
    <source>
        <strain evidence="2 3">AN88</strain>
    </source>
</reference>
<comment type="caution">
    <text evidence="2">The sequence shown here is derived from an EMBL/GenBank/DDBJ whole genome shotgun (WGS) entry which is preliminary data.</text>
</comment>
<dbReference type="AlphaFoldDB" id="A0A099IBP9"/>
<evidence type="ECO:0000313" key="2">
    <source>
        <dbReference type="EMBL" id="KGJ54627.1"/>
    </source>
</evidence>
<feature type="domain" description="Cupin type-2" evidence="1">
    <location>
        <begin position="30"/>
        <end position="93"/>
    </location>
</feature>
<dbReference type="EMBL" id="JQIF01000014">
    <property type="protein sequence ID" value="KGJ54627.1"/>
    <property type="molecule type" value="Genomic_DNA"/>
</dbReference>
<dbReference type="RefSeq" id="WP_044904012.1">
    <property type="nucleotide sequence ID" value="NZ_JQIF01000014.1"/>
</dbReference>
<dbReference type="InterPro" id="IPR011051">
    <property type="entry name" value="RmlC_Cupin_sf"/>
</dbReference>
<proteinExistence type="predicted"/>
<organism evidence="2 3">
    <name type="scientific">Clostridium innocuum</name>
    <dbReference type="NCBI Taxonomy" id="1522"/>
    <lineage>
        <taxon>Bacteria</taxon>
        <taxon>Bacillati</taxon>
        <taxon>Bacillota</taxon>
        <taxon>Clostridia</taxon>
        <taxon>Eubacteriales</taxon>
        <taxon>Clostridiaceae</taxon>
        <taxon>Clostridium</taxon>
    </lineage>
</organism>
<accession>A0A099IBP9</accession>
<dbReference type="PANTHER" id="PTHR37694">
    <property type="entry name" value="SLR8022 PROTEIN"/>
    <property type="match status" value="1"/>
</dbReference>